<name>A0ACC0MPX2_RHOML</name>
<proteinExistence type="predicted"/>
<organism evidence="1 2">
    <name type="scientific">Rhododendron molle</name>
    <name type="common">Chinese azalea</name>
    <name type="synonym">Azalea mollis</name>
    <dbReference type="NCBI Taxonomy" id="49168"/>
    <lineage>
        <taxon>Eukaryota</taxon>
        <taxon>Viridiplantae</taxon>
        <taxon>Streptophyta</taxon>
        <taxon>Embryophyta</taxon>
        <taxon>Tracheophyta</taxon>
        <taxon>Spermatophyta</taxon>
        <taxon>Magnoliopsida</taxon>
        <taxon>eudicotyledons</taxon>
        <taxon>Gunneridae</taxon>
        <taxon>Pentapetalae</taxon>
        <taxon>asterids</taxon>
        <taxon>Ericales</taxon>
        <taxon>Ericaceae</taxon>
        <taxon>Ericoideae</taxon>
        <taxon>Rhodoreae</taxon>
        <taxon>Rhododendron</taxon>
    </lineage>
</organism>
<sequence length="67" mass="7445">MSFAQFGRPHGRIHAIKSPFCANFPEMSKKLLSQLPSGPAKVTPLGTTIFYARYSKLKVHKDCGYTS</sequence>
<protein>
    <submittedName>
        <fullName evidence="1">Uncharacterized protein</fullName>
    </submittedName>
</protein>
<keyword evidence="2" id="KW-1185">Reference proteome</keyword>
<gene>
    <name evidence="1" type="ORF">RHMOL_Rhmol08G0132200</name>
</gene>
<evidence type="ECO:0000313" key="2">
    <source>
        <dbReference type="Proteomes" id="UP001062846"/>
    </source>
</evidence>
<dbReference type="Proteomes" id="UP001062846">
    <property type="component" value="Chromosome 8"/>
</dbReference>
<comment type="caution">
    <text evidence="1">The sequence shown here is derived from an EMBL/GenBank/DDBJ whole genome shotgun (WGS) entry which is preliminary data.</text>
</comment>
<dbReference type="EMBL" id="CM046395">
    <property type="protein sequence ID" value="KAI8542353.1"/>
    <property type="molecule type" value="Genomic_DNA"/>
</dbReference>
<reference evidence="1" key="1">
    <citation type="submission" date="2022-02" db="EMBL/GenBank/DDBJ databases">
        <title>Plant Genome Project.</title>
        <authorList>
            <person name="Zhang R.-G."/>
        </authorList>
    </citation>
    <scope>NUCLEOTIDE SEQUENCE</scope>
    <source>
        <strain evidence="1">AT1</strain>
    </source>
</reference>
<evidence type="ECO:0000313" key="1">
    <source>
        <dbReference type="EMBL" id="KAI8542353.1"/>
    </source>
</evidence>
<accession>A0ACC0MPX2</accession>